<organism evidence="2 3">
    <name type="scientific">Bacillus anthracis</name>
    <name type="common">anthrax bacterium</name>
    <dbReference type="NCBI Taxonomy" id="1392"/>
    <lineage>
        <taxon>Bacteria</taxon>
        <taxon>Bacillati</taxon>
        <taxon>Bacillota</taxon>
        <taxon>Bacilli</taxon>
        <taxon>Bacillales</taxon>
        <taxon>Bacillaceae</taxon>
        <taxon>Bacillus</taxon>
        <taxon>Bacillus cereus group</taxon>
    </lineage>
</organism>
<dbReference type="EMBL" id="LDPG01000004">
    <property type="protein sequence ID" value="KLV19259.1"/>
    <property type="molecule type" value="Genomic_DNA"/>
</dbReference>
<sequence>MLLKQAGLLTYASYNFFYLPVFTVALQRNLSIYSGGTVLEFHQASLLNTKRNVRVPIFLLKGI</sequence>
<proteinExistence type="predicted"/>
<name>A0A0J1HZX4_BACAN</name>
<evidence type="ECO:0000313" key="2">
    <source>
        <dbReference type="EMBL" id="KLV19259.1"/>
    </source>
</evidence>
<keyword evidence="1" id="KW-0472">Membrane</keyword>
<feature type="transmembrane region" description="Helical" evidence="1">
    <location>
        <begin position="6"/>
        <end position="26"/>
    </location>
</feature>
<evidence type="ECO:0000313" key="3">
    <source>
        <dbReference type="Proteomes" id="UP000035904"/>
    </source>
</evidence>
<dbReference type="Proteomes" id="UP000035904">
    <property type="component" value="Unassembled WGS sequence"/>
</dbReference>
<keyword evidence="1" id="KW-0812">Transmembrane</keyword>
<dbReference type="PATRIC" id="fig|1392.242.peg.4646"/>
<dbReference type="AlphaFoldDB" id="A0A0J1HZX4"/>
<accession>A0A0J1HZX4</accession>
<keyword evidence="1" id="KW-1133">Transmembrane helix</keyword>
<reference evidence="2 3" key="1">
    <citation type="submission" date="2015-05" db="EMBL/GenBank/DDBJ databases">
        <title>Whole genome sequence and identification of bacterial endophytes from Costus igneus.</title>
        <authorList>
            <person name="Lee Y.P."/>
            <person name="Gan H.M."/>
            <person name="Eng W."/>
            <person name="Wheatley M.S."/>
            <person name="Caraballo A."/>
            <person name="Polter S."/>
            <person name="Savka M.A."/>
            <person name="Hudson A.O."/>
        </authorList>
    </citation>
    <scope>NUCLEOTIDE SEQUENCE [LARGE SCALE GENOMIC DNA]</scope>
    <source>
        <strain evidence="2 3">RIT375</strain>
    </source>
</reference>
<evidence type="ECO:0000256" key="1">
    <source>
        <dbReference type="SAM" id="Phobius"/>
    </source>
</evidence>
<gene>
    <name evidence="2" type="ORF">ABW01_08750</name>
</gene>
<comment type="caution">
    <text evidence="2">The sequence shown here is derived from an EMBL/GenBank/DDBJ whole genome shotgun (WGS) entry which is preliminary data.</text>
</comment>
<protein>
    <submittedName>
        <fullName evidence="2">Uncharacterized protein</fullName>
    </submittedName>
</protein>